<sequence precursor="true">MISALRLLFMSLLALSLFASISEAGFELKDGDRVVLLGSEFIEQQIRFNELEAALLSQWPERTIQFRNLGWAGDTPTAIARGYFKGADEGFRRLKEEVERLDPTVLIICYGMNQEANSVDQFMAEMDQLVNTFKKAGRRFVILSPPPAEQHPRPLPDVTSLNDTRKTISQRLKSWSQSQPETITFVDLNSALRDVMSNSNQQLTHDSIRFTAEGYRLASEVIQREIGLKPLHGSDQIRSLINDKNELYFHRYRPQNETYLRGFRKHEQGQNAVEIQEFDRLIEQAELNISAFLNGKEIKNQVEVPAPRELDFEALAPERQIETFTLDERLDINLFAAEPMVANPIHMNFDSRGRLWVVSSPIYPQIRPGAKPEDEIIILEDTNGDGRADKKTIFADNLLIPTGILPDERGGAFVANSTELLHLQDRDGDGKADFRQVVFSGFGTEDTHHILHTFRWGPDGAFYFNQSIYIHTHMETPYGVRRLMAGGVWRYRPETGKAEIFSRGLVNPWGHVFDPWGQSFATDGAGGEGINYQFPGAAMVTNYGYSRILHGLNPGQPKHCGLEIISSRQFPDSWQNTLIASDFRGNRVNRFQLEEADAGYRSTQLSDVISSSDRAFRPVDLKIGPDGALYIADWHNPIINHGEVDFRDARRDDRHGRIWRVTTKNRPLITTTQPDEPTIEELLDSLNSPEIRTRQQSRILLMQHDRNEVASSIARRTSKSGLNKNELLELLWTSQAIGQVDLPLLTRLLSIDDHRHRAAAVRVLAEWTDKDYLASYEQTDAWKNESPMELLRVAVSDEHPQVRLEAVNTLRQFQTPEAFQLAMSVLDRPTDRFIDHALWITTKEQESVWFPAVISGKIDFGDNMAAWMFLIESSGRAELFEPLLRMLNEQNLDSNSRNQIIKIIGERGTPEQLTQLLNIALSNKEARGTALAALLTAARKRNAKPHQSLESISELFPEAASLELAGLWKIPEASQTLKSVLTDGSKPLAQREAALRGLVALRDVNPILDTAQNSDDTKLKHAAISGMIEFDMGQAAPLVATAIVDHSFDRNELFELIDPIARKKNAPPVLAKQLTGKTVDSELATALVQRIQPAGPQVNPLVEALRKAGHLQIDAMDLSPEEMTELVAQVQKIGNPARGEVIYHRKDLACISCHSIGGAGGVVGPDMLSLGASSPVDYIIESLLKPSAKIKENYHTTTVLTIDGEIFTGLALREGEGKLYLRDANNKQFEINIDDIDERIIGKTSLMPEGLMKKLSRDELIDLVAFLSSLGKDGQFKTPKNRYTRKWLLPSGGVEYSNVDGHFPIQNFRGKTVSIPFQVVSPGSIALELSDIDGLRITLNDKKDNLRAKRIVLDLPVGEHQLHLSANGGRRTPVRVELVDVPGSEGYAEPINR</sequence>
<dbReference type="NCBIfam" id="TIGR02604">
    <property type="entry name" value="Piru_Ver_Nterm"/>
    <property type="match status" value="1"/>
</dbReference>
<dbReference type="Pfam" id="PF13646">
    <property type="entry name" value="HEAT_2"/>
    <property type="match status" value="1"/>
</dbReference>
<dbReference type="PANTHER" id="PTHR33546:SF1">
    <property type="entry name" value="LARGE, MULTIFUNCTIONAL SECRETED PROTEIN"/>
    <property type="match status" value="1"/>
</dbReference>
<dbReference type="NCBIfam" id="TIGR02603">
    <property type="entry name" value="CxxCH_TIGR02603"/>
    <property type="match status" value="1"/>
</dbReference>
<dbReference type="PANTHER" id="PTHR33546">
    <property type="entry name" value="LARGE, MULTIFUNCTIONAL SECRETED PROTEIN-RELATED"/>
    <property type="match status" value="1"/>
</dbReference>
<dbReference type="InterPro" id="IPR011042">
    <property type="entry name" value="6-blade_b-propeller_TolB-like"/>
</dbReference>
<dbReference type="InterPro" id="IPR036909">
    <property type="entry name" value="Cyt_c-like_dom_sf"/>
</dbReference>
<dbReference type="GO" id="GO:0009055">
    <property type="term" value="F:electron transfer activity"/>
    <property type="evidence" value="ECO:0007669"/>
    <property type="project" value="InterPro"/>
</dbReference>
<dbReference type="InterPro" id="IPR055557">
    <property type="entry name" value="DUF7133"/>
</dbReference>
<dbReference type="InterPro" id="IPR013427">
    <property type="entry name" value="Haem-bd_dom_put"/>
</dbReference>
<dbReference type="InterPro" id="IPR011989">
    <property type="entry name" value="ARM-like"/>
</dbReference>
<dbReference type="InterPro" id="IPR036514">
    <property type="entry name" value="SGNH_hydro_sf"/>
</dbReference>
<gene>
    <name evidence="7" type="ORF">V22_13490</name>
</gene>
<evidence type="ECO:0000256" key="3">
    <source>
        <dbReference type="ARBA" id="ARBA00023004"/>
    </source>
</evidence>
<dbReference type="SUPFAM" id="SSF48371">
    <property type="entry name" value="ARM repeat"/>
    <property type="match status" value="1"/>
</dbReference>
<dbReference type="InterPro" id="IPR011041">
    <property type="entry name" value="Quinoprot_gluc/sorb_DH_b-prop"/>
</dbReference>
<dbReference type="PROSITE" id="PS51007">
    <property type="entry name" value="CYTC"/>
    <property type="match status" value="1"/>
</dbReference>
<name>A0A517T6X2_9PLAN</name>
<dbReference type="OrthoDB" id="228131at2"/>
<dbReference type="InterPro" id="IPR013830">
    <property type="entry name" value="SGNH_hydro"/>
</dbReference>
<dbReference type="Proteomes" id="UP000319976">
    <property type="component" value="Chromosome"/>
</dbReference>
<dbReference type="Gene3D" id="2.120.10.30">
    <property type="entry name" value="TolB, C-terminal domain"/>
    <property type="match status" value="1"/>
</dbReference>
<protein>
    <recommendedName>
        <fullName evidence="6">Cytochrome c domain-containing protein</fullName>
    </recommendedName>
</protein>
<feature type="signal peptide" evidence="5">
    <location>
        <begin position="1"/>
        <end position="19"/>
    </location>
</feature>
<dbReference type="GO" id="GO:0020037">
    <property type="term" value="F:heme binding"/>
    <property type="evidence" value="ECO:0007669"/>
    <property type="project" value="InterPro"/>
</dbReference>
<dbReference type="InterPro" id="IPR013428">
    <property type="entry name" value="Membrane-bound_put_N"/>
</dbReference>
<dbReference type="RefSeq" id="WP_145261016.1">
    <property type="nucleotide sequence ID" value="NZ_CP036316.1"/>
</dbReference>
<evidence type="ECO:0000256" key="2">
    <source>
        <dbReference type="ARBA" id="ARBA00022723"/>
    </source>
</evidence>
<feature type="chain" id="PRO_5021875082" description="Cytochrome c domain-containing protein" evidence="5">
    <location>
        <begin position="20"/>
        <end position="1393"/>
    </location>
</feature>
<keyword evidence="5" id="KW-0732">Signal</keyword>
<dbReference type="Pfam" id="PF13472">
    <property type="entry name" value="Lipase_GDSL_2"/>
    <property type="match status" value="1"/>
</dbReference>
<keyword evidence="2 4" id="KW-0479">Metal-binding</keyword>
<dbReference type="Gene3D" id="1.25.10.10">
    <property type="entry name" value="Leucine-rich Repeat Variant"/>
    <property type="match status" value="1"/>
</dbReference>
<keyword evidence="8" id="KW-1185">Reference proteome</keyword>
<dbReference type="SUPFAM" id="SSF46626">
    <property type="entry name" value="Cytochrome c"/>
    <property type="match status" value="1"/>
</dbReference>
<dbReference type="GO" id="GO:0046872">
    <property type="term" value="F:metal ion binding"/>
    <property type="evidence" value="ECO:0007669"/>
    <property type="project" value="UniProtKB-KW"/>
</dbReference>
<dbReference type="GO" id="GO:0016788">
    <property type="term" value="F:hydrolase activity, acting on ester bonds"/>
    <property type="evidence" value="ECO:0007669"/>
    <property type="project" value="UniProtKB-ARBA"/>
</dbReference>
<dbReference type="KEGG" id="chya:V22_13490"/>
<dbReference type="SUPFAM" id="SSF50952">
    <property type="entry name" value="Soluble quinoprotein glucose dehydrogenase"/>
    <property type="match status" value="1"/>
</dbReference>
<keyword evidence="1 4" id="KW-0349">Heme</keyword>
<evidence type="ECO:0000313" key="7">
    <source>
        <dbReference type="EMBL" id="QDT64118.1"/>
    </source>
</evidence>
<evidence type="ECO:0000256" key="4">
    <source>
        <dbReference type="PROSITE-ProRule" id="PRU00433"/>
    </source>
</evidence>
<dbReference type="EMBL" id="CP036316">
    <property type="protein sequence ID" value="QDT64118.1"/>
    <property type="molecule type" value="Genomic_DNA"/>
</dbReference>
<evidence type="ECO:0000256" key="5">
    <source>
        <dbReference type="SAM" id="SignalP"/>
    </source>
</evidence>
<dbReference type="Pfam" id="PF23500">
    <property type="entry name" value="DUF7133"/>
    <property type="match status" value="2"/>
</dbReference>
<dbReference type="Gene3D" id="1.10.760.10">
    <property type="entry name" value="Cytochrome c-like domain"/>
    <property type="match status" value="1"/>
</dbReference>
<accession>A0A517T6X2</accession>
<keyword evidence="3 4" id="KW-0408">Iron</keyword>
<evidence type="ECO:0000256" key="1">
    <source>
        <dbReference type="ARBA" id="ARBA00022617"/>
    </source>
</evidence>
<evidence type="ECO:0000313" key="8">
    <source>
        <dbReference type="Proteomes" id="UP000319976"/>
    </source>
</evidence>
<dbReference type="InterPro" id="IPR009056">
    <property type="entry name" value="Cyt_c-like_dom"/>
</dbReference>
<dbReference type="InterPro" id="IPR016024">
    <property type="entry name" value="ARM-type_fold"/>
</dbReference>
<feature type="domain" description="Cytochrome c" evidence="6">
    <location>
        <begin position="1134"/>
        <end position="1271"/>
    </location>
</feature>
<dbReference type="SUPFAM" id="SSF52266">
    <property type="entry name" value="SGNH hydrolase"/>
    <property type="match status" value="1"/>
</dbReference>
<evidence type="ECO:0000259" key="6">
    <source>
        <dbReference type="PROSITE" id="PS51007"/>
    </source>
</evidence>
<organism evidence="7 8">
    <name type="scientific">Calycomorphotria hydatis</name>
    <dbReference type="NCBI Taxonomy" id="2528027"/>
    <lineage>
        <taxon>Bacteria</taxon>
        <taxon>Pseudomonadati</taxon>
        <taxon>Planctomycetota</taxon>
        <taxon>Planctomycetia</taxon>
        <taxon>Planctomycetales</taxon>
        <taxon>Planctomycetaceae</taxon>
        <taxon>Calycomorphotria</taxon>
    </lineage>
</organism>
<reference evidence="7 8" key="1">
    <citation type="submission" date="2019-02" db="EMBL/GenBank/DDBJ databases">
        <title>Deep-cultivation of Planctomycetes and their phenomic and genomic characterization uncovers novel biology.</title>
        <authorList>
            <person name="Wiegand S."/>
            <person name="Jogler M."/>
            <person name="Boedeker C."/>
            <person name="Pinto D."/>
            <person name="Vollmers J."/>
            <person name="Rivas-Marin E."/>
            <person name="Kohn T."/>
            <person name="Peeters S.H."/>
            <person name="Heuer A."/>
            <person name="Rast P."/>
            <person name="Oberbeckmann S."/>
            <person name="Bunk B."/>
            <person name="Jeske O."/>
            <person name="Meyerdierks A."/>
            <person name="Storesund J.E."/>
            <person name="Kallscheuer N."/>
            <person name="Luecker S."/>
            <person name="Lage O.M."/>
            <person name="Pohl T."/>
            <person name="Merkel B.J."/>
            <person name="Hornburger P."/>
            <person name="Mueller R.-W."/>
            <person name="Bruemmer F."/>
            <person name="Labrenz M."/>
            <person name="Spormann A.M."/>
            <person name="Op den Camp H."/>
            <person name="Overmann J."/>
            <person name="Amann R."/>
            <person name="Jetten M.S.M."/>
            <person name="Mascher T."/>
            <person name="Medema M.H."/>
            <person name="Devos D.P."/>
            <person name="Kaster A.-K."/>
            <person name="Ovreas L."/>
            <person name="Rohde M."/>
            <person name="Galperin M.Y."/>
            <person name="Jogler C."/>
        </authorList>
    </citation>
    <scope>NUCLEOTIDE SEQUENCE [LARGE SCALE GENOMIC DNA]</scope>
    <source>
        <strain evidence="7 8">V22</strain>
    </source>
</reference>
<dbReference type="Gene3D" id="3.40.50.1110">
    <property type="entry name" value="SGNH hydrolase"/>
    <property type="match status" value="1"/>
</dbReference>
<proteinExistence type="predicted"/>